<evidence type="ECO:0000256" key="2">
    <source>
        <dbReference type="ARBA" id="ARBA00022679"/>
    </source>
</evidence>
<reference evidence="9 10" key="1">
    <citation type="journal article" date="2014" name="Nature">
        <title>Sequential evolution of bacterial morphology by co-option of a developmental regulator.</title>
        <authorList>
            <person name="Jiang C."/>
            <person name="Brown P.J."/>
            <person name="Ducret A."/>
            <person name="Brun Y.V."/>
        </authorList>
    </citation>
    <scope>NUCLEOTIDE SEQUENCE [LARGE SCALE GENOMIC DNA]</scope>
    <source>
        <strain evidence="9 10">DSM 16100</strain>
    </source>
</reference>
<dbReference type="AlphaFoldDB" id="V4RBJ2"/>
<dbReference type="OrthoDB" id="9768004at2"/>
<dbReference type="eggNOG" id="COG1262">
    <property type="taxonomic scope" value="Bacteria"/>
</dbReference>
<dbReference type="InterPro" id="IPR029063">
    <property type="entry name" value="SAM-dependent_MTases_sf"/>
</dbReference>
<dbReference type="InterPro" id="IPR019257">
    <property type="entry name" value="MeTrfase_dom"/>
</dbReference>
<dbReference type="InterPro" id="IPR024775">
    <property type="entry name" value="DinB-like"/>
</dbReference>
<gene>
    <name evidence="9" type="ORF">ABENE_15460</name>
</gene>
<evidence type="ECO:0000259" key="6">
    <source>
        <dbReference type="Pfam" id="PF03781"/>
    </source>
</evidence>
<keyword evidence="2" id="KW-0808">Transferase</keyword>
<evidence type="ECO:0000259" key="8">
    <source>
        <dbReference type="Pfam" id="PF12867"/>
    </source>
</evidence>
<comment type="caution">
    <text evidence="9">The sequence shown here is derived from an EMBL/GenBank/DDBJ whole genome shotgun (WGS) entry which is preliminary data.</text>
</comment>
<dbReference type="Gene3D" id="3.90.1580.10">
    <property type="entry name" value="paralog of FGE (formylglycine-generating enzyme)"/>
    <property type="match status" value="2"/>
</dbReference>
<dbReference type="InterPro" id="IPR035094">
    <property type="entry name" value="EgtD"/>
</dbReference>
<dbReference type="NCBIfam" id="TIGR03438">
    <property type="entry name" value="egtD_ergothio"/>
    <property type="match status" value="1"/>
</dbReference>
<dbReference type="EMBL" id="AWGB01000034">
    <property type="protein sequence ID" value="ESQ88793.1"/>
    <property type="molecule type" value="Genomic_DNA"/>
</dbReference>
<dbReference type="PANTHER" id="PTHR43397">
    <property type="entry name" value="ERGOTHIONEINE BIOSYNTHESIS PROTEIN 1"/>
    <property type="match status" value="1"/>
</dbReference>
<dbReference type="InterPro" id="IPR016187">
    <property type="entry name" value="CTDL_fold"/>
</dbReference>
<evidence type="ECO:0008006" key="11">
    <source>
        <dbReference type="Google" id="ProtNLM"/>
    </source>
</evidence>
<dbReference type="InterPro" id="IPR034660">
    <property type="entry name" value="DinB/YfiT-like"/>
</dbReference>
<dbReference type="Pfam" id="PF12867">
    <property type="entry name" value="DinB_2"/>
    <property type="match status" value="1"/>
</dbReference>
<dbReference type="SUPFAM" id="SSF53335">
    <property type="entry name" value="S-adenosyl-L-methionine-dependent methyltransferases"/>
    <property type="match status" value="1"/>
</dbReference>
<dbReference type="eggNOG" id="COG4301">
    <property type="taxonomic scope" value="Bacteria"/>
</dbReference>
<evidence type="ECO:0000256" key="1">
    <source>
        <dbReference type="ARBA" id="ARBA00022603"/>
    </source>
</evidence>
<feature type="domain" description="Sulfatase-modifying factor enzyme-like" evidence="6">
    <location>
        <begin position="187"/>
        <end position="321"/>
    </location>
</feature>
<keyword evidence="10" id="KW-1185">Reference proteome</keyword>
<dbReference type="Pfam" id="PF03781">
    <property type="entry name" value="FGE-sulfatase"/>
    <property type="match status" value="1"/>
</dbReference>
<dbReference type="GO" id="GO:0052699">
    <property type="term" value="P:ergothioneine biosynthetic process"/>
    <property type="evidence" value="ECO:0007669"/>
    <property type="project" value="InterPro"/>
</dbReference>
<dbReference type="STRING" id="1121022.GCA_000376105_03415"/>
<evidence type="ECO:0000256" key="4">
    <source>
        <dbReference type="ARBA" id="ARBA00023004"/>
    </source>
</evidence>
<dbReference type="Proteomes" id="UP000017837">
    <property type="component" value="Unassembled WGS sequence"/>
</dbReference>
<dbReference type="InterPro" id="IPR017806">
    <property type="entry name" value="EgtB"/>
</dbReference>
<dbReference type="NCBIfam" id="TIGR03440">
    <property type="entry name" value="egtB_TIGR03440"/>
    <property type="match status" value="1"/>
</dbReference>
<dbReference type="PATRIC" id="fig|1121022.4.peg.3147"/>
<evidence type="ECO:0000313" key="10">
    <source>
        <dbReference type="Proteomes" id="UP000017837"/>
    </source>
</evidence>
<feature type="domain" description="Histidine-specific methyltransferase SAM-dependent" evidence="7">
    <location>
        <begin position="413"/>
        <end position="712"/>
    </location>
</feature>
<sequence length="718" mass="79800">MNTATCQLRYASCETWLDRYASMRRHTLDLIGPLTPEDMVVQSMPDASPAKWHLAHTTWFFETFLLTGRTNYTIFDADYAFLFNSYYEALGARQPRAQRGLLTRPPLDDILAYRRHVDTHMQALLKDDLDDATSDLVRLGLAHEEQHQELLLMDIQHLFSQSPMALTYDPGWQTDETGRPGHFQLRPGGLVEIGHAGAGFAFDNEGPRHKVWLQPFEISDRLVTNGEWLGFMTDGGYARADLWLSDGWAQVKAHDWTAPFYWRKTTDGWSELSLRGLDPVITAAPVTHISFYEADAFARWTGARLPTEFEWEAAASDGALEQTDTVGWQWTSSAYLPYPGFHASAGAVGEYNGKFMSGQMVLRGGASFTPAGHARPTYRNFFKPEQRWMRSGVRLARDLTAETAPETVEDSGFAADVVAGLSARQKTLSPKYFYDATGSDLFEAICRTPEYYPTRTETALLRAIAPELVADIPADAVLVEFGSGASVKTRLLLDAAAQITAYVPIDISDDALRHATLRLNRDYPSLVVTPVVGDFTTAVDLPHALAGRPVVGFFPGSTIGNFTPPEARQLLKTMRAMLGPDARLIIGADMVKDPATLVAAYDDAAGVTAEFNKNLLRRINRELSGTFDLNAFDHQAVWNLDFARMEMHLVSRIDQIVHAAGHTFAFKAGERLHTENSHKFTPSSFAALTAEAGLRIERHWISKAPEFAVFLLGSTLPK</sequence>
<dbReference type="GO" id="GO:0032259">
    <property type="term" value="P:methylation"/>
    <property type="evidence" value="ECO:0007669"/>
    <property type="project" value="UniProtKB-KW"/>
</dbReference>
<dbReference type="Pfam" id="PF10017">
    <property type="entry name" value="Methyltransf_33"/>
    <property type="match status" value="1"/>
</dbReference>
<organism evidence="9 10">
    <name type="scientific">Asticcacaulis benevestitus DSM 16100 = ATCC BAA-896</name>
    <dbReference type="NCBI Taxonomy" id="1121022"/>
    <lineage>
        <taxon>Bacteria</taxon>
        <taxon>Pseudomonadati</taxon>
        <taxon>Pseudomonadota</taxon>
        <taxon>Alphaproteobacteria</taxon>
        <taxon>Caulobacterales</taxon>
        <taxon>Caulobacteraceae</taxon>
        <taxon>Asticcacaulis</taxon>
    </lineage>
</organism>
<keyword evidence="1" id="KW-0489">Methyltransferase</keyword>
<dbReference type="RefSeq" id="WP_018083090.1">
    <property type="nucleotide sequence ID" value="NZ_AQWM01000023.1"/>
</dbReference>
<dbReference type="InterPro" id="IPR042095">
    <property type="entry name" value="SUMF_sf"/>
</dbReference>
<evidence type="ECO:0000256" key="5">
    <source>
        <dbReference type="ARBA" id="ARBA00037882"/>
    </source>
</evidence>
<feature type="domain" description="DinB-like" evidence="8">
    <location>
        <begin position="22"/>
        <end position="149"/>
    </location>
</feature>
<evidence type="ECO:0000313" key="9">
    <source>
        <dbReference type="EMBL" id="ESQ88793.1"/>
    </source>
</evidence>
<comment type="pathway">
    <text evidence="5">Amino-acid biosynthesis; ergothioneine biosynthesis.</text>
</comment>
<dbReference type="SUPFAM" id="SSF56436">
    <property type="entry name" value="C-type lectin-like"/>
    <property type="match status" value="1"/>
</dbReference>
<dbReference type="GO" id="GO:0008168">
    <property type="term" value="F:methyltransferase activity"/>
    <property type="evidence" value="ECO:0007669"/>
    <property type="project" value="UniProtKB-KW"/>
</dbReference>
<evidence type="ECO:0000259" key="7">
    <source>
        <dbReference type="Pfam" id="PF10017"/>
    </source>
</evidence>
<keyword evidence="4" id="KW-0408">Iron</keyword>
<protein>
    <recommendedName>
        <fullName evidence="11">Methyltransferase</fullName>
    </recommendedName>
</protein>
<accession>V4RBJ2</accession>
<name>V4RBJ2_9CAUL</name>
<dbReference type="SUPFAM" id="SSF109854">
    <property type="entry name" value="DinB/YfiT-like putative metalloenzymes"/>
    <property type="match status" value="1"/>
</dbReference>
<dbReference type="Gene3D" id="3.40.50.150">
    <property type="entry name" value="Vaccinia Virus protein VP39"/>
    <property type="match status" value="1"/>
</dbReference>
<dbReference type="InterPro" id="IPR051128">
    <property type="entry name" value="EgtD_Methyltrsf_superfamily"/>
</dbReference>
<evidence type="ECO:0000256" key="3">
    <source>
        <dbReference type="ARBA" id="ARBA00023002"/>
    </source>
</evidence>
<dbReference type="PANTHER" id="PTHR43397:SF1">
    <property type="entry name" value="ERGOTHIONEINE BIOSYNTHESIS PROTEIN 1"/>
    <property type="match status" value="1"/>
</dbReference>
<proteinExistence type="predicted"/>
<dbReference type="InterPro" id="IPR005532">
    <property type="entry name" value="SUMF_dom"/>
</dbReference>
<keyword evidence="3" id="KW-0560">Oxidoreductase</keyword>